<dbReference type="InterPro" id="IPR033126">
    <property type="entry name" value="Glyco_hydro_9_Asp/Glu_AS"/>
</dbReference>
<accession>A0A6F9DJC5</accession>
<feature type="compositionally biased region" description="Low complexity" evidence="10">
    <location>
        <begin position="316"/>
        <end position="378"/>
    </location>
</feature>
<evidence type="ECO:0000256" key="8">
    <source>
        <dbReference type="PROSITE-ProRule" id="PRU10060"/>
    </source>
</evidence>
<evidence type="ECO:0000256" key="9">
    <source>
        <dbReference type="RuleBase" id="RU361166"/>
    </source>
</evidence>
<proteinExistence type="evidence at transcript level"/>
<dbReference type="PROSITE" id="PS00698">
    <property type="entry name" value="GH9_3"/>
    <property type="match status" value="1"/>
</dbReference>
<dbReference type="GO" id="GO:0008810">
    <property type="term" value="F:cellulase activity"/>
    <property type="evidence" value="ECO:0007669"/>
    <property type="project" value="UniProtKB-EC"/>
</dbReference>
<feature type="active site" evidence="8">
    <location>
        <position position="993"/>
    </location>
</feature>
<evidence type="ECO:0000313" key="12">
    <source>
        <dbReference type="EMBL" id="CAB3263574.1"/>
    </source>
</evidence>
<evidence type="ECO:0000256" key="1">
    <source>
        <dbReference type="ARBA" id="ARBA00000966"/>
    </source>
</evidence>
<feature type="compositionally biased region" description="Polar residues" evidence="10">
    <location>
        <begin position="527"/>
        <end position="571"/>
    </location>
</feature>
<keyword evidence="3 8" id="KW-0378">Hydrolase</keyword>
<dbReference type="Gene3D" id="1.50.10.10">
    <property type="match status" value="1"/>
</dbReference>
<dbReference type="CDD" id="cd23539">
    <property type="entry name" value="TFP_LU_ECD_CinHb4_like"/>
    <property type="match status" value="1"/>
</dbReference>
<keyword evidence="5 8" id="KW-0119">Carbohydrate metabolism</keyword>
<organism evidence="12">
    <name type="scientific">Phallusia mammillata</name>
    <dbReference type="NCBI Taxonomy" id="59560"/>
    <lineage>
        <taxon>Eukaryota</taxon>
        <taxon>Metazoa</taxon>
        <taxon>Chordata</taxon>
        <taxon>Tunicata</taxon>
        <taxon>Ascidiacea</taxon>
        <taxon>Phlebobranchia</taxon>
        <taxon>Ascidiidae</taxon>
        <taxon>Phallusia</taxon>
    </lineage>
</organism>
<evidence type="ECO:0000256" key="3">
    <source>
        <dbReference type="ARBA" id="ARBA00022801"/>
    </source>
</evidence>
<name>A0A6F9DJC5_9ASCI</name>
<dbReference type="Pfam" id="PF00759">
    <property type="entry name" value="Glyco_hydro_9"/>
    <property type="match status" value="1"/>
</dbReference>
<evidence type="ECO:0000256" key="7">
    <source>
        <dbReference type="ARBA" id="ARBA00023326"/>
    </source>
</evidence>
<dbReference type="InterPro" id="IPR012341">
    <property type="entry name" value="6hp_glycosidase-like_sf"/>
</dbReference>
<evidence type="ECO:0000259" key="11">
    <source>
        <dbReference type="Pfam" id="PF00759"/>
    </source>
</evidence>
<protein>
    <recommendedName>
        <fullName evidence="9">Endoglucanase</fullName>
        <ecNumber evidence="9">3.2.1.4</ecNumber>
    </recommendedName>
</protein>
<dbReference type="AlphaFoldDB" id="A0A6F9DJC5"/>
<feature type="region of interest" description="Disordered" evidence="10">
    <location>
        <begin position="316"/>
        <end position="387"/>
    </location>
</feature>
<evidence type="ECO:0000256" key="10">
    <source>
        <dbReference type="SAM" id="MobiDB-lite"/>
    </source>
</evidence>
<feature type="active site" evidence="8">
    <location>
        <position position="1002"/>
    </location>
</feature>
<dbReference type="PANTHER" id="PTHR22298">
    <property type="entry name" value="ENDO-1,4-BETA-GLUCANASE"/>
    <property type="match status" value="1"/>
</dbReference>
<dbReference type="GO" id="GO:0030245">
    <property type="term" value="P:cellulose catabolic process"/>
    <property type="evidence" value="ECO:0007669"/>
    <property type="project" value="UniProtKB-KW"/>
</dbReference>
<dbReference type="EC" id="3.2.1.4" evidence="9"/>
<dbReference type="InterPro" id="IPR001701">
    <property type="entry name" value="Glyco_hydro_9"/>
</dbReference>
<evidence type="ECO:0000256" key="2">
    <source>
        <dbReference type="ARBA" id="ARBA00007072"/>
    </source>
</evidence>
<comment type="similarity">
    <text evidence="2 8 9">Belongs to the glycosyl hydrolase 9 (cellulase E) family.</text>
</comment>
<feature type="compositionally biased region" description="Low complexity" evidence="10">
    <location>
        <begin position="517"/>
        <end position="526"/>
    </location>
</feature>
<evidence type="ECO:0000256" key="5">
    <source>
        <dbReference type="ARBA" id="ARBA00023277"/>
    </source>
</evidence>
<evidence type="ECO:0000256" key="4">
    <source>
        <dbReference type="ARBA" id="ARBA00023001"/>
    </source>
</evidence>
<dbReference type="FunFam" id="1.50.10.10:FF:000020">
    <property type="entry name" value="Endoglucanase"/>
    <property type="match status" value="1"/>
</dbReference>
<keyword evidence="6 8" id="KW-0326">Glycosidase</keyword>
<evidence type="ECO:0000256" key="6">
    <source>
        <dbReference type="ARBA" id="ARBA00023295"/>
    </source>
</evidence>
<keyword evidence="7 8" id="KW-0624">Polysaccharide degradation</keyword>
<keyword evidence="4 9" id="KW-0136">Cellulose degradation</keyword>
<reference evidence="12" key="1">
    <citation type="submission" date="2020-04" db="EMBL/GenBank/DDBJ databases">
        <authorList>
            <person name="Neveu A P."/>
        </authorList>
    </citation>
    <scope>NUCLEOTIDE SEQUENCE</scope>
    <source>
        <tissue evidence="12">Whole embryo</tissue>
    </source>
</reference>
<dbReference type="EMBL" id="LR787712">
    <property type="protein sequence ID" value="CAB3263574.1"/>
    <property type="molecule type" value="mRNA"/>
</dbReference>
<comment type="catalytic activity">
    <reaction evidence="1 9">
        <text>Endohydrolysis of (1-&gt;4)-beta-D-glucosidic linkages in cellulose, lichenin and cereal beta-D-glucans.</text>
        <dbReference type="EC" id="3.2.1.4"/>
    </reaction>
</comment>
<feature type="domain" description="Glycoside hydrolase family 9" evidence="11">
    <location>
        <begin position="586"/>
        <end position="1014"/>
    </location>
</feature>
<feature type="compositionally biased region" description="Gly residues" evidence="10">
    <location>
        <begin position="507"/>
        <end position="516"/>
    </location>
</feature>
<dbReference type="SUPFAM" id="SSF48208">
    <property type="entry name" value="Six-hairpin glycosidases"/>
    <property type="match status" value="1"/>
</dbReference>
<dbReference type="InterPro" id="IPR008928">
    <property type="entry name" value="6-hairpin_glycosidase_sf"/>
</dbReference>
<sequence length="1028" mass="112335">MQGRCMTEIRVNNDVTRISKQCKQTGSCLSQENQNENTCNAGTVNSVCYSCCEGDLCNGNITSGASTTVSTTTTKPTTTTTATTTIATTTNPTTTSLALALTSHNSNTLPPQRKCAPLEPPEFATLSCTDGENERSKCSFICDTNYALSPLSDPSNRCACTSNTNCQWLGRPGVCKYVFPDPIACDMPDFQRGSLSVLDTWPTGALLRVNIRPVQVTSSGWSVALMFSSPIPEEAELLSGHVQLISISQDRRIFTFNSLSHNMDISPMQIYSVYFYVQNMPATSDPSTYSALVGVYDKLIFDASCIQVVSPVRPLPTTAAPPTTTPLPTTSQRATTTQRPVVVTTKKTITTPRPTTARTTTTRSTTTTVAPPATTLAPGDNCEVEPNDQANPGYIILNNGYSTGGGISFNARAQKFPDNKGLLSDWTIKLEFASPVDKIQVFVARAEGPFEGGKVWLLHPMEYNDGIGAGEGNNPLQILFIGSIAAGTAPEGIMTFCRNGAQPSMGLSGGLGGSGGSVTTNSPSGGASTTTEQGPPLTLPTQAPSSGSRCSATGASSFGSLPTSSAQTNPNGFFQSDFKSKTKYDYNEIIHKSILFYEAQRSGKLPAGNRIPWRGDSGLKDGCDVGHDLTGGWYDAGDDVKFGFPMAYSATVLAWGMIEFQEAYIDAGEWQNALDMLKWATDYFIKAHAAPNVLYVQIGDPVRDHSKWWRPEDFLVDRKSYKIDIRHPGTEVAAETAAALAAASIVFRDVNSSYADTLVQHSKELYRFADRRRKTYHESVQSVRNFYKSWNGYNDELLWAAVWLHKATNESSFLKKAEDRYDAYGANEVPQEFSWDDKYAGVQVLLAQETGHIKYRDAVKAFVDLAINTRKTPHGLTWLIKWGSNRYAANFALIALMASKIEPELPERHSYVRYARKQIHCMLGSGDGRRSYVVGFGHNPPKHVHHRASSCPQWRQRPVSQCTFESFRNPAPNPHVLYGALVGGPNLDGEYTDVRDDYVRNEVAVDYNAGFQSAVAGLKYFYKHPTNE</sequence>
<feature type="region of interest" description="Disordered" evidence="10">
    <location>
        <begin position="507"/>
        <end position="571"/>
    </location>
</feature>
<gene>
    <name evidence="12" type="primary">Lypd1-001</name>
</gene>